<comment type="caution">
    <text evidence="1">The sequence shown here is derived from an EMBL/GenBank/DDBJ whole genome shotgun (WGS) entry which is preliminary data.</text>
</comment>
<dbReference type="AlphaFoldDB" id="A0A101M1Y5"/>
<accession>A0A101M1Y5</accession>
<proteinExistence type="predicted"/>
<organism evidence="1">
    <name type="scientific">Picea glauca</name>
    <name type="common">White spruce</name>
    <name type="synonym">Pinus glauca</name>
    <dbReference type="NCBI Taxonomy" id="3330"/>
    <lineage>
        <taxon>Eukaryota</taxon>
        <taxon>Viridiplantae</taxon>
        <taxon>Streptophyta</taxon>
        <taxon>Embryophyta</taxon>
        <taxon>Tracheophyta</taxon>
        <taxon>Spermatophyta</taxon>
        <taxon>Pinopsida</taxon>
        <taxon>Pinidae</taxon>
        <taxon>Conifers I</taxon>
        <taxon>Pinales</taxon>
        <taxon>Pinaceae</taxon>
        <taxon>Picea</taxon>
    </lineage>
</organism>
<protein>
    <submittedName>
        <fullName evidence="1">Uncharacterized protein</fullName>
    </submittedName>
</protein>
<evidence type="ECO:0000313" key="1">
    <source>
        <dbReference type="EMBL" id="KUM49510.1"/>
    </source>
</evidence>
<gene>
    <name evidence="1" type="ORF">ABT39_MTgene2734</name>
</gene>
<reference evidence="1" key="1">
    <citation type="journal article" date="2015" name="Genome Biol. Evol.">
        <title>Organellar Genomes of White Spruce (Picea glauca): Assembly and Annotation.</title>
        <authorList>
            <person name="Jackman S.D."/>
            <person name="Warren R.L."/>
            <person name="Gibb E.A."/>
            <person name="Vandervalk B.P."/>
            <person name="Mohamadi H."/>
            <person name="Chu J."/>
            <person name="Raymond A."/>
            <person name="Pleasance S."/>
            <person name="Coope R."/>
            <person name="Wildung M.R."/>
            <person name="Ritland C.E."/>
            <person name="Bousquet J."/>
            <person name="Jones S.J."/>
            <person name="Bohlmann J."/>
            <person name="Birol I."/>
        </authorList>
    </citation>
    <scope>NUCLEOTIDE SEQUENCE [LARGE SCALE GENOMIC DNA]</scope>
    <source>
        <tissue evidence="1">Flushing bud</tissue>
    </source>
</reference>
<geneLocation type="mitochondrion" evidence="1"/>
<dbReference type="EMBL" id="LKAM01000002">
    <property type="protein sequence ID" value="KUM49510.1"/>
    <property type="molecule type" value="Genomic_DNA"/>
</dbReference>
<keyword evidence="1" id="KW-0496">Mitochondrion</keyword>
<name>A0A101M1Y5_PICGL</name>
<sequence>MLLYLRGSFFQACWEINPARPLLLIALRGDLFGVRSAEGITRLAEATAAEVA</sequence>